<dbReference type="Proteomes" id="UP001597448">
    <property type="component" value="Unassembled WGS sequence"/>
</dbReference>
<organism evidence="2 3">
    <name type="scientific">Paenibacillus rhizoplanae</name>
    <dbReference type="NCBI Taxonomy" id="1917181"/>
    <lineage>
        <taxon>Bacteria</taxon>
        <taxon>Bacillati</taxon>
        <taxon>Bacillota</taxon>
        <taxon>Bacilli</taxon>
        <taxon>Bacillales</taxon>
        <taxon>Paenibacillaceae</taxon>
        <taxon>Paenibacillus</taxon>
    </lineage>
</organism>
<evidence type="ECO:0000313" key="2">
    <source>
        <dbReference type="EMBL" id="MFD2410725.1"/>
    </source>
</evidence>
<dbReference type="SUPFAM" id="SSF50129">
    <property type="entry name" value="GroES-like"/>
    <property type="match status" value="1"/>
</dbReference>
<dbReference type="Gene3D" id="3.40.50.720">
    <property type="entry name" value="NAD(P)-binding Rossmann-like Domain"/>
    <property type="match status" value="1"/>
</dbReference>
<dbReference type="Gene3D" id="3.90.180.10">
    <property type="entry name" value="Medium-chain alcohol dehydrogenases, catalytic domain"/>
    <property type="match status" value="2"/>
</dbReference>
<evidence type="ECO:0000313" key="3">
    <source>
        <dbReference type="Proteomes" id="UP001597448"/>
    </source>
</evidence>
<sequence>MYAAVVRSFDSGPKYEKIAAPAPSGEHEALAEVLAAGLHLRVRAQANGSHYTSTEELPLIPGIDGVGRLPDGKLVYFVATDNAQGSFADQTLIDLRRAVPLPADADPVLIAAAMNPAMSSWVTLRRRIQAKPGFKVLILGATGNSGQMAVQIAKLMGASQIIAAGRNPDRLRSLTQLGADVVLSLAGDPLTAARSLGEASAEVDIVLDYLWGEPAALSMLPILTRRSDRSRLLTWIQIGSMAGADAAIPSAALRSANFQIIGSGQGSVTPAGYLAEFPALIQAIAEGQLTANPIVYPLSQIEQVWKTSADSQQRIVFVPQAETDLPSF</sequence>
<dbReference type="PANTHER" id="PTHR43677">
    <property type="entry name" value="SHORT-CHAIN DEHYDROGENASE/REDUCTASE"/>
    <property type="match status" value="1"/>
</dbReference>
<evidence type="ECO:0000259" key="1">
    <source>
        <dbReference type="SMART" id="SM00829"/>
    </source>
</evidence>
<dbReference type="RefSeq" id="WP_209992336.1">
    <property type="nucleotide sequence ID" value="NZ_JBHSVQ010000001.1"/>
</dbReference>
<dbReference type="InterPro" id="IPR036291">
    <property type="entry name" value="NAD(P)-bd_dom_sf"/>
</dbReference>
<keyword evidence="3" id="KW-1185">Reference proteome</keyword>
<protein>
    <submittedName>
        <fullName evidence="2">Zinc-binding alcohol dehydrogenase family protein</fullName>
    </submittedName>
</protein>
<comment type="caution">
    <text evidence="2">The sequence shown here is derived from an EMBL/GenBank/DDBJ whole genome shotgun (WGS) entry which is preliminary data.</text>
</comment>
<dbReference type="InterPro" id="IPR011032">
    <property type="entry name" value="GroES-like_sf"/>
</dbReference>
<gene>
    <name evidence="2" type="ORF">ACFSX3_12635</name>
</gene>
<dbReference type="SMART" id="SM00829">
    <property type="entry name" value="PKS_ER"/>
    <property type="match status" value="1"/>
</dbReference>
<reference evidence="3" key="1">
    <citation type="journal article" date="2019" name="Int. J. Syst. Evol. Microbiol.">
        <title>The Global Catalogue of Microorganisms (GCM) 10K type strain sequencing project: providing services to taxonomists for standard genome sequencing and annotation.</title>
        <authorList>
            <consortium name="The Broad Institute Genomics Platform"/>
            <consortium name="The Broad Institute Genome Sequencing Center for Infectious Disease"/>
            <person name="Wu L."/>
            <person name="Ma J."/>
        </authorList>
    </citation>
    <scope>NUCLEOTIDE SEQUENCE [LARGE SCALE GENOMIC DNA]</scope>
    <source>
        <strain evidence="3">CCM 8725</strain>
    </source>
</reference>
<dbReference type="InterPro" id="IPR013149">
    <property type="entry name" value="ADH-like_C"/>
</dbReference>
<feature type="domain" description="Enoyl reductase (ER)" evidence="1">
    <location>
        <begin position="8"/>
        <end position="317"/>
    </location>
</feature>
<accession>A0ABW5F9U0</accession>
<dbReference type="SUPFAM" id="SSF51735">
    <property type="entry name" value="NAD(P)-binding Rossmann-fold domains"/>
    <property type="match status" value="1"/>
</dbReference>
<dbReference type="Pfam" id="PF00107">
    <property type="entry name" value="ADH_zinc_N"/>
    <property type="match status" value="1"/>
</dbReference>
<dbReference type="PANTHER" id="PTHR43677:SF11">
    <property type="entry name" value="ZINC-CONTAINING ALCOHOL DEHYDROGENASE"/>
    <property type="match status" value="1"/>
</dbReference>
<name>A0ABW5F9U0_9BACL</name>
<dbReference type="EMBL" id="JBHUKY010000022">
    <property type="protein sequence ID" value="MFD2410725.1"/>
    <property type="molecule type" value="Genomic_DNA"/>
</dbReference>
<dbReference type="InterPro" id="IPR020843">
    <property type="entry name" value="ER"/>
</dbReference>
<dbReference type="InterPro" id="IPR051397">
    <property type="entry name" value="Zn-ADH-like_protein"/>
</dbReference>
<proteinExistence type="predicted"/>